<evidence type="ECO:0000313" key="4">
    <source>
        <dbReference type="WBParaSite" id="NBR_0000418501-mRNA-1"/>
    </source>
</evidence>
<evidence type="ECO:0000256" key="1">
    <source>
        <dbReference type="SAM" id="MobiDB-lite"/>
    </source>
</evidence>
<dbReference type="WBParaSite" id="NBR_0000418501-mRNA-1">
    <property type="protein sequence ID" value="NBR_0000418501-mRNA-1"/>
    <property type="gene ID" value="NBR_0000418501"/>
</dbReference>
<accession>A0A0N4XNT3</accession>
<protein>
    <submittedName>
        <fullName evidence="4">CCT domain-containing protein</fullName>
    </submittedName>
</protein>
<sequence length="136" mass="15687">MDDGLRHVPLSNPYRQTKLRHPSDEQNSIESGPYSKYQAPYYEASGNGYDLIYPDVYEDNNHQRIGKVVFPDVIELEGSGADELYSKYGKRNASALMIVESFRLKQQLLVKTAFSKGDRKYKLVRRRKNLNHSVES</sequence>
<dbReference type="EMBL" id="UYSL01007364">
    <property type="protein sequence ID" value="VDL67774.1"/>
    <property type="molecule type" value="Genomic_DNA"/>
</dbReference>
<feature type="region of interest" description="Disordered" evidence="1">
    <location>
        <begin position="1"/>
        <end position="35"/>
    </location>
</feature>
<organism evidence="4">
    <name type="scientific">Nippostrongylus brasiliensis</name>
    <name type="common">Rat hookworm</name>
    <dbReference type="NCBI Taxonomy" id="27835"/>
    <lineage>
        <taxon>Eukaryota</taxon>
        <taxon>Metazoa</taxon>
        <taxon>Ecdysozoa</taxon>
        <taxon>Nematoda</taxon>
        <taxon>Chromadorea</taxon>
        <taxon>Rhabditida</taxon>
        <taxon>Rhabditina</taxon>
        <taxon>Rhabditomorpha</taxon>
        <taxon>Strongyloidea</taxon>
        <taxon>Heligmosomidae</taxon>
        <taxon>Nippostrongylus</taxon>
    </lineage>
</organism>
<name>A0A0N4XNT3_NIPBR</name>
<evidence type="ECO:0000313" key="3">
    <source>
        <dbReference type="Proteomes" id="UP000271162"/>
    </source>
</evidence>
<dbReference type="STRING" id="27835.A0A0N4XNT3"/>
<dbReference type="AlphaFoldDB" id="A0A0N4XNT3"/>
<reference evidence="4" key="1">
    <citation type="submission" date="2017-02" db="UniProtKB">
        <authorList>
            <consortium name="WormBaseParasite"/>
        </authorList>
    </citation>
    <scope>IDENTIFICATION</scope>
</reference>
<evidence type="ECO:0000313" key="2">
    <source>
        <dbReference type="EMBL" id="VDL67774.1"/>
    </source>
</evidence>
<keyword evidence="3" id="KW-1185">Reference proteome</keyword>
<gene>
    <name evidence="2" type="ORF">NBR_LOCUS4185</name>
</gene>
<reference evidence="2 3" key="2">
    <citation type="submission" date="2018-11" db="EMBL/GenBank/DDBJ databases">
        <authorList>
            <consortium name="Pathogen Informatics"/>
        </authorList>
    </citation>
    <scope>NUCLEOTIDE SEQUENCE [LARGE SCALE GENOMIC DNA]</scope>
</reference>
<proteinExistence type="predicted"/>
<dbReference type="Proteomes" id="UP000271162">
    <property type="component" value="Unassembled WGS sequence"/>
</dbReference>